<feature type="domain" description="MannoseP isomerase/GMP-like beta-helix" evidence="11">
    <location>
        <begin position="336"/>
        <end position="382"/>
    </location>
</feature>
<dbReference type="GO" id="GO:0016853">
    <property type="term" value="F:isomerase activity"/>
    <property type="evidence" value="ECO:0007669"/>
    <property type="project" value="UniProtKB-KW"/>
</dbReference>
<dbReference type="InterPro" id="IPR011051">
    <property type="entry name" value="RmlC_Cupin_sf"/>
</dbReference>
<dbReference type="Gene3D" id="3.90.550.10">
    <property type="entry name" value="Spore Coat Polysaccharide Biosynthesis Protein SpsA, Chain A"/>
    <property type="match status" value="1"/>
</dbReference>
<protein>
    <recommendedName>
        <fullName evidence="2">mannose-1-phosphate guanylyltransferase</fullName>
        <ecNumber evidence="2">2.7.7.13</ecNumber>
    </recommendedName>
</protein>
<evidence type="ECO:0000256" key="2">
    <source>
        <dbReference type="ARBA" id="ARBA00012387"/>
    </source>
</evidence>
<evidence type="ECO:0000259" key="10">
    <source>
        <dbReference type="Pfam" id="PF01050"/>
    </source>
</evidence>
<dbReference type="InterPro" id="IPR001538">
    <property type="entry name" value="Man6P_isomerase-2_C"/>
</dbReference>
<dbReference type="GO" id="GO:0009298">
    <property type="term" value="P:GDP-mannose biosynthetic process"/>
    <property type="evidence" value="ECO:0007669"/>
    <property type="project" value="TreeGrafter"/>
</dbReference>
<dbReference type="Gene3D" id="2.60.120.10">
    <property type="entry name" value="Jelly Rolls"/>
    <property type="match status" value="1"/>
</dbReference>
<evidence type="ECO:0000256" key="3">
    <source>
        <dbReference type="ARBA" id="ARBA00022679"/>
    </source>
</evidence>
<evidence type="ECO:0000313" key="13">
    <source>
        <dbReference type="Proteomes" id="UP000321485"/>
    </source>
</evidence>
<evidence type="ECO:0000256" key="4">
    <source>
        <dbReference type="ARBA" id="ARBA00022695"/>
    </source>
</evidence>
<dbReference type="Pfam" id="PF01050">
    <property type="entry name" value="MannoseP_isomer"/>
    <property type="match status" value="1"/>
</dbReference>
<dbReference type="InterPro" id="IPR005835">
    <property type="entry name" value="NTP_transferase_dom"/>
</dbReference>
<dbReference type="InterPro" id="IPR049577">
    <property type="entry name" value="GMPP_N"/>
</dbReference>
<dbReference type="GO" id="GO:0005525">
    <property type="term" value="F:GTP binding"/>
    <property type="evidence" value="ECO:0007669"/>
    <property type="project" value="UniProtKB-KW"/>
</dbReference>
<feature type="domain" description="Mannose-6-phosphate isomerase type II C-terminal" evidence="10">
    <location>
        <begin position="387"/>
        <end position="500"/>
    </location>
</feature>
<gene>
    <name evidence="12" type="ORF">ATF69_0731</name>
</gene>
<accession>A0A561XRX3</accession>
<comment type="catalytic activity">
    <reaction evidence="7">
        <text>alpha-D-mannose 1-phosphate + GTP + H(+) = GDP-alpha-D-mannose + diphosphate</text>
        <dbReference type="Rhea" id="RHEA:15229"/>
        <dbReference type="ChEBI" id="CHEBI:15378"/>
        <dbReference type="ChEBI" id="CHEBI:33019"/>
        <dbReference type="ChEBI" id="CHEBI:37565"/>
        <dbReference type="ChEBI" id="CHEBI:57527"/>
        <dbReference type="ChEBI" id="CHEBI:58409"/>
        <dbReference type="EC" id="2.7.7.13"/>
    </reaction>
</comment>
<dbReference type="FunFam" id="3.90.550.10:FF:000046">
    <property type="entry name" value="Mannose-1-phosphate guanylyltransferase (GDP)"/>
    <property type="match status" value="1"/>
</dbReference>
<dbReference type="InterPro" id="IPR006375">
    <property type="entry name" value="Man1P_GuaTrfase/Man6P_Isoase"/>
</dbReference>
<dbReference type="InterPro" id="IPR014710">
    <property type="entry name" value="RmlC-like_jellyroll"/>
</dbReference>
<keyword evidence="5" id="KW-0547">Nucleotide-binding</keyword>
<evidence type="ECO:0000259" key="11">
    <source>
        <dbReference type="Pfam" id="PF22640"/>
    </source>
</evidence>
<dbReference type="NCBIfam" id="TIGR01479">
    <property type="entry name" value="GMP_PMI"/>
    <property type="match status" value="1"/>
</dbReference>
<evidence type="ECO:0000256" key="8">
    <source>
        <dbReference type="RuleBase" id="RU004190"/>
    </source>
</evidence>
<evidence type="ECO:0000313" key="12">
    <source>
        <dbReference type="EMBL" id="TWG38865.1"/>
    </source>
</evidence>
<dbReference type="EMBL" id="VJWE01000011">
    <property type="protein sequence ID" value="TWG38865.1"/>
    <property type="molecule type" value="Genomic_DNA"/>
</dbReference>
<evidence type="ECO:0000259" key="9">
    <source>
        <dbReference type="Pfam" id="PF00483"/>
    </source>
</evidence>
<dbReference type="SUPFAM" id="SSF53448">
    <property type="entry name" value="Nucleotide-diphospho-sugar transferases"/>
    <property type="match status" value="1"/>
</dbReference>
<evidence type="ECO:0000256" key="7">
    <source>
        <dbReference type="ARBA" id="ARBA00047343"/>
    </source>
</evidence>
<feature type="domain" description="Nucleotidyl transferase" evidence="9">
    <location>
        <begin position="27"/>
        <end position="321"/>
    </location>
</feature>
<dbReference type="PANTHER" id="PTHR46390:SF1">
    <property type="entry name" value="MANNOSE-1-PHOSPHATE GUANYLYLTRANSFERASE"/>
    <property type="match status" value="1"/>
</dbReference>
<dbReference type="Pfam" id="PF22640">
    <property type="entry name" value="ManC_GMP_beta-helix"/>
    <property type="match status" value="1"/>
</dbReference>
<dbReference type="Pfam" id="PF00483">
    <property type="entry name" value="NTP_transferase"/>
    <property type="match status" value="1"/>
</dbReference>
<organism evidence="12 13">
    <name type="scientific">Acidovorax delafieldii</name>
    <name type="common">Pseudomonas delafieldii</name>
    <dbReference type="NCBI Taxonomy" id="47920"/>
    <lineage>
        <taxon>Bacteria</taxon>
        <taxon>Pseudomonadati</taxon>
        <taxon>Pseudomonadota</taxon>
        <taxon>Betaproteobacteria</taxon>
        <taxon>Burkholderiales</taxon>
        <taxon>Comamonadaceae</taxon>
        <taxon>Acidovorax</taxon>
    </lineage>
</organism>
<keyword evidence="3 12" id="KW-0808">Transferase</keyword>
<dbReference type="CDD" id="cd02509">
    <property type="entry name" value="GDP-M1P_Guanylyltransferase"/>
    <property type="match status" value="1"/>
</dbReference>
<evidence type="ECO:0000256" key="1">
    <source>
        <dbReference type="ARBA" id="ARBA00006115"/>
    </source>
</evidence>
<dbReference type="Proteomes" id="UP000321485">
    <property type="component" value="Unassembled WGS sequence"/>
</dbReference>
<keyword evidence="6" id="KW-0342">GTP-binding</keyword>
<evidence type="ECO:0000256" key="5">
    <source>
        <dbReference type="ARBA" id="ARBA00022741"/>
    </source>
</evidence>
<dbReference type="SUPFAM" id="SSF51182">
    <property type="entry name" value="RmlC-like cupins"/>
    <property type="match status" value="1"/>
</dbReference>
<dbReference type="GO" id="GO:0000271">
    <property type="term" value="P:polysaccharide biosynthetic process"/>
    <property type="evidence" value="ECO:0007669"/>
    <property type="project" value="InterPro"/>
</dbReference>
<dbReference type="GO" id="GO:0004475">
    <property type="term" value="F:mannose-1-phosphate guanylyltransferase (GTP) activity"/>
    <property type="evidence" value="ECO:0007669"/>
    <property type="project" value="UniProtKB-EC"/>
</dbReference>
<dbReference type="EC" id="2.7.7.13" evidence="2"/>
<dbReference type="PANTHER" id="PTHR46390">
    <property type="entry name" value="MANNOSE-1-PHOSPHATE GUANYLYLTRANSFERASE"/>
    <property type="match status" value="1"/>
</dbReference>
<comment type="caution">
    <text evidence="12">The sequence shown here is derived from an EMBL/GenBank/DDBJ whole genome shotgun (WGS) entry which is preliminary data.</text>
</comment>
<dbReference type="InterPro" id="IPR029044">
    <property type="entry name" value="Nucleotide-diphossugar_trans"/>
</dbReference>
<dbReference type="AlphaFoldDB" id="A0A561XRX3"/>
<evidence type="ECO:0000256" key="6">
    <source>
        <dbReference type="ARBA" id="ARBA00023134"/>
    </source>
</evidence>
<reference evidence="12 13" key="1">
    <citation type="journal article" date="2015" name="Stand. Genomic Sci.">
        <title>Genomic Encyclopedia of Bacterial and Archaeal Type Strains, Phase III: the genomes of soil and plant-associated and newly described type strains.</title>
        <authorList>
            <person name="Whitman W.B."/>
            <person name="Woyke T."/>
            <person name="Klenk H.P."/>
            <person name="Zhou Y."/>
            <person name="Lilburn T.G."/>
            <person name="Beck B.J."/>
            <person name="De Vos P."/>
            <person name="Vandamme P."/>
            <person name="Eisen J.A."/>
            <person name="Garrity G."/>
            <person name="Hugenholtz P."/>
            <person name="Kyrpides N.C."/>
        </authorList>
    </citation>
    <scope>NUCLEOTIDE SEQUENCE [LARGE SCALE GENOMIC DNA]</scope>
    <source>
        <strain evidence="12 13">DSM 64</strain>
    </source>
</reference>
<dbReference type="InterPro" id="IPR051161">
    <property type="entry name" value="Mannose-6P_isomerase_type2"/>
</dbReference>
<dbReference type="CDD" id="cd02213">
    <property type="entry name" value="cupin_PMI_typeII_C"/>
    <property type="match status" value="1"/>
</dbReference>
<sequence>MRISPLSAPKIKTCSSFMNVSLNLLLPVVLCGGSGTRLWPLSRETYPKQFLALAGARTMLQDTALRLQGLNQIPVAKAPILVCNAEHRFLAASQLMEAGIHGARIVLEPAGRNTAPALTLAALQAQSEEEGGDPVLLAMPADHVIAHLPAFHHAIEQAFAIANGGAMVTFGIVADKPETGYGYIQCGESVPGGEAHHIASFAEKPDATRAQSYLDAGNYLWNSGLFMVRTSVWLKAIQSCRPDIFAACSAAMAGAQKDMDFVRPATETFNACPADSIDYAVMERLPTRPELGIQACVVPLQAGWSDLGAWDALWQVREQDAHGNARVGDIIQHGCSNSLLLSSSRLVAGVGLDNIVVVETADAILVADKRQTQDVKLIVGKLREAGHTLTQTHRKIHRPWGWYDSIDSGERFQVKRIVVNPGASLSLQMHHHRAEHWIVVKGTAQVTNGEKVFLLGENESTFIPLGHVHRLTNPGKVPLEIIEVQSGSYLNEDDIVRFEDTYGRAVPAPKEG</sequence>
<dbReference type="InterPro" id="IPR054566">
    <property type="entry name" value="ManC/GMP-like_b-helix"/>
</dbReference>
<keyword evidence="4 12" id="KW-0548">Nucleotidyltransferase</keyword>
<comment type="similarity">
    <text evidence="1 8">Belongs to the mannose-6-phosphate isomerase type 2 family.</text>
</comment>
<keyword evidence="12" id="KW-0413">Isomerase</keyword>
<proteinExistence type="inferred from homology"/>
<name>A0A561XRX3_ACIDE</name>
<dbReference type="FunFam" id="2.60.120.10:FF:000032">
    <property type="entry name" value="Mannose-1-phosphate guanylyltransferase/mannose-6-phosphate isomerase"/>
    <property type="match status" value="1"/>
</dbReference>